<feature type="region of interest" description="Disordered" evidence="2">
    <location>
        <begin position="261"/>
        <end position="285"/>
    </location>
</feature>
<name>A0ABR2K353_9EUKA</name>
<feature type="region of interest" description="Disordered" evidence="2">
    <location>
        <begin position="324"/>
        <end position="371"/>
    </location>
</feature>
<evidence type="ECO:0000313" key="3">
    <source>
        <dbReference type="EMBL" id="KAK8885474.1"/>
    </source>
</evidence>
<protein>
    <submittedName>
        <fullName evidence="3">Uncharacterized protein</fullName>
    </submittedName>
</protein>
<dbReference type="Proteomes" id="UP001470230">
    <property type="component" value="Unassembled WGS sequence"/>
</dbReference>
<gene>
    <name evidence="3" type="ORF">M9Y10_040923</name>
</gene>
<evidence type="ECO:0000313" key="4">
    <source>
        <dbReference type="Proteomes" id="UP001470230"/>
    </source>
</evidence>
<evidence type="ECO:0000256" key="2">
    <source>
        <dbReference type="SAM" id="MobiDB-lite"/>
    </source>
</evidence>
<organism evidence="3 4">
    <name type="scientific">Tritrichomonas musculus</name>
    <dbReference type="NCBI Taxonomy" id="1915356"/>
    <lineage>
        <taxon>Eukaryota</taxon>
        <taxon>Metamonada</taxon>
        <taxon>Parabasalia</taxon>
        <taxon>Tritrichomonadida</taxon>
        <taxon>Tritrichomonadidae</taxon>
        <taxon>Tritrichomonas</taxon>
    </lineage>
</organism>
<keyword evidence="4" id="KW-1185">Reference proteome</keyword>
<sequence length="371" mass="43328">MKKSSKTFVPLSPTTYEQNKEELNRLNTEIIEASRQRNYPLAKKLQQDYNYCVQVDHYFKEQKLKQEKDSEISLLKNARLADEEALKQRMKARMRTLLPRYEQRLKEIEQKHRENINQIEHRFSSPRYAYKPSSSLRHMLKVESFYANQRDFDSAEQYRNLITQKAHQEIIESEINNELSFSAAIEAENRRYEIEKKGFHQHLEKEKLKLRTDIEKELIQIKHKYSNITLKSVISIDASNKPSVLPPSPDSSLNATFSSDFSSATDDSSCSSNITGKTKGDDRSVFITTAPDNKQFGGEKNIYQALNDGFSDILQRSEVQDKSNFYPPVVKPSKQNANRNQRTIRKPYSRSPRTARNRRRPVTKIPFSTTY</sequence>
<dbReference type="EMBL" id="JAPFFF010000007">
    <property type="protein sequence ID" value="KAK8885474.1"/>
    <property type="molecule type" value="Genomic_DNA"/>
</dbReference>
<feature type="coiled-coil region" evidence="1">
    <location>
        <begin position="91"/>
        <end position="122"/>
    </location>
</feature>
<keyword evidence="1" id="KW-0175">Coiled coil</keyword>
<reference evidence="3 4" key="1">
    <citation type="submission" date="2024-04" db="EMBL/GenBank/DDBJ databases">
        <title>Tritrichomonas musculus Genome.</title>
        <authorList>
            <person name="Alves-Ferreira E."/>
            <person name="Grigg M."/>
            <person name="Lorenzi H."/>
            <person name="Galac M."/>
        </authorList>
    </citation>
    <scope>NUCLEOTIDE SEQUENCE [LARGE SCALE GENOMIC DNA]</scope>
    <source>
        <strain evidence="3 4">EAF2021</strain>
    </source>
</reference>
<accession>A0ABR2K353</accession>
<comment type="caution">
    <text evidence="3">The sequence shown here is derived from an EMBL/GenBank/DDBJ whole genome shotgun (WGS) entry which is preliminary data.</text>
</comment>
<feature type="compositionally biased region" description="Low complexity" evidence="2">
    <location>
        <begin position="261"/>
        <end position="272"/>
    </location>
</feature>
<evidence type="ECO:0000256" key="1">
    <source>
        <dbReference type="SAM" id="Coils"/>
    </source>
</evidence>
<feature type="compositionally biased region" description="Basic residues" evidence="2">
    <location>
        <begin position="342"/>
        <end position="362"/>
    </location>
</feature>
<proteinExistence type="predicted"/>